<keyword evidence="9" id="KW-1185">Reference proteome</keyword>
<evidence type="ECO:0000256" key="5">
    <source>
        <dbReference type="SAM" id="Phobius"/>
    </source>
</evidence>
<dbReference type="PANTHER" id="PTHR47966">
    <property type="entry name" value="BETA-SITE APP-CLEAVING ENZYME, ISOFORM A-RELATED"/>
    <property type="match status" value="1"/>
</dbReference>
<evidence type="ECO:0000256" key="4">
    <source>
        <dbReference type="SAM" id="MobiDB-lite"/>
    </source>
</evidence>
<dbReference type="InterPro" id="IPR021109">
    <property type="entry name" value="Peptidase_aspartic_dom_sf"/>
</dbReference>
<keyword evidence="3" id="KW-0378">Hydrolase</keyword>
<dbReference type="InterPro" id="IPR034164">
    <property type="entry name" value="Pepsin-like_dom"/>
</dbReference>
<evidence type="ECO:0000256" key="3">
    <source>
        <dbReference type="RuleBase" id="RU000454"/>
    </source>
</evidence>
<comment type="similarity">
    <text evidence="1 3">Belongs to the peptidase A1 family.</text>
</comment>
<evidence type="ECO:0000256" key="6">
    <source>
        <dbReference type="SAM" id="SignalP"/>
    </source>
</evidence>
<name>A0ABR3J2W7_9AGAR</name>
<feature type="region of interest" description="Disordered" evidence="4">
    <location>
        <begin position="504"/>
        <end position="534"/>
    </location>
</feature>
<organism evidence="8 9">
    <name type="scientific">Hohenbuehelia grisea</name>
    <dbReference type="NCBI Taxonomy" id="104357"/>
    <lineage>
        <taxon>Eukaryota</taxon>
        <taxon>Fungi</taxon>
        <taxon>Dikarya</taxon>
        <taxon>Basidiomycota</taxon>
        <taxon>Agaricomycotina</taxon>
        <taxon>Agaricomycetes</taxon>
        <taxon>Agaricomycetidae</taxon>
        <taxon>Agaricales</taxon>
        <taxon>Pleurotineae</taxon>
        <taxon>Pleurotaceae</taxon>
        <taxon>Hohenbuehelia</taxon>
    </lineage>
</organism>
<keyword evidence="5" id="KW-1133">Transmembrane helix</keyword>
<dbReference type="CDD" id="cd05471">
    <property type="entry name" value="pepsin_like"/>
    <property type="match status" value="1"/>
</dbReference>
<evidence type="ECO:0000313" key="9">
    <source>
        <dbReference type="Proteomes" id="UP001556367"/>
    </source>
</evidence>
<sequence>MIFSSFLCALAFLLTTHQAFTAALIMPVKQAKRHQSLIRRSGSTSFKIGHIPHPNVKILAAAGGGGSGKTLNLDTVRDLIYLANVTVGGNQYTVQLDTGSSDLWIKGPSSPLPNARQTDTTYNVTYGIGWAYGHVSYADVEFANLHAKDQAYLDVTAAQNPALSYNAVGILGLGFTSLSTVDALVNKTGANTGRSVLYNLFEDNPSEPNFIAFALQRSTQHDDDVEGSFSIGEYEPAYADIANNPAIPTWPVAHPKRWNVLLDAVLIGNQTVIPTTIVPGAPSNKAVVLLDSGTSYTYAPKEICDAIYGGVAGAKYDPTLGQWVVPCGAEIDMALQIGGQVFPLHPLDVSPAGLSDSNTCVGSFVPQSVAVGAGEFDWLIGDNVLRSVYSVYDFGDFDSEGKMGDPYVRLRSLVDPDEASVEFTKIRGGSPNKNIVYYPTNAASSQSSTIVTLSTDLAKTIDLIGKFFPAVLGVMALNGLVLLGILVLGIVYLCRRRRRARAPPARTPLGRLTPMPVRQNSLRNSPMPPSPTRAHTYEPVSMALTEDTMMVPSPGFKVYDGEVIKAADRPMSMMPSQSYSSYQSPSSASSAGPLHDDNALFVPPSPAFRDRPRSVA</sequence>
<feature type="region of interest" description="Disordered" evidence="4">
    <location>
        <begin position="574"/>
        <end position="616"/>
    </location>
</feature>
<protein>
    <recommendedName>
        <fullName evidence="7">Peptidase A1 domain-containing protein</fullName>
    </recommendedName>
</protein>
<feature type="compositionally biased region" description="Low complexity" evidence="4">
    <location>
        <begin position="574"/>
        <end position="591"/>
    </location>
</feature>
<dbReference type="PANTHER" id="PTHR47966:SF51">
    <property type="entry name" value="BETA-SITE APP-CLEAVING ENZYME, ISOFORM A-RELATED"/>
    <property type="match status" value="1"/>
</dbReference>
<dbReference type="InterPro" id="IPR001969">
    <property type="entry name" value="Aspartic_peptidase_AS"/>
</dbReference>
<evidence type="ECO:0000259" key="7">
    <source>
        <dbReference type="PROSITE" id="PS51767"/>
    </source>
</evidence>
<dbReference type="EMBL" id="JASNQZ010000012">
    <property type="protein sequence ID" value="KAL0949984.1"/>
    <property type="molecule type" value="Genomic_DNA"/>
</dbReference>
<comment type="caution">
    <text evidence="8">The sequence shown here is derived from an EMBL/GenBank/DDBJ whole genome shotgun (WGS) entry which is preliminary data.</text>
</comment>
<evidence type="ECO:0000256" key="2">
    <source>
        <dbReference type="ARBA" id="ARBA00022750"/>
    </source>
</evidence>
<dbReference type="SUPFAM" id="SSF50630">
    <property type="entry name" value="Acid proteases"/>
    <property type="match status" value="1"/>
</dbReference>
<keyword evidence="2 3" id="KW-0064">Aspartyl protease</keyword>
<feature type="transmembrane region" description="Helical" evidence="5">
    <location>
        <begin position="467"/>
        <end position="494"/>
    </location>
</feature>
<dbReference type="Proteomes" id="UP001556367">
    <property type="component" value="Unassembled WGS sequence"/>
</dbReference>
<keyword evidence="3" id="KW-0645">Protease</keyword>
<dbReference type="PROSITE" id="PS00141">
    <property type="entry name" value="ASP_PROTEASE"/>
    <property type="match status" value="1"/>
</dbReference>
<accession>A0ABR3J2W7</accession>
<evidence type="ECO:0000256" key="1">
    <source>
        <dbReference type="ARBA" id="ARBA00007447"/>
    </source>
</evidence>
<feature type="signal peptide" evidence="6">
    <location>
        <begin position="1"/>
        <end position="21"/>
    </location>
</feature>
<dbReference type="Gene3D" id="2.40.70.10">
    <property type="entry name" value="Acid Proteases"/>
    <property type="match status" value="2"/>
</dbReference>
<keyword evidence="5" id="KW-0472">Membrane</keyword>
<dbReference type="PROSITE" id="PS51767">
    <property type="entry name" value="PEPTIDASE_A1"/>
    <property type="match status" value="1"/>
</dbReference>
<gene>
    <name evidence="8" type="ORF">HGRIS_009998</name>
</gene>
<feature type="chain" id="PRO_5045554769" description="Peptidase A1 domain-containing protein" evidence="6">
    <location>
        <begin position="22"/>
        <end position="616"/>
    </location>
</feature>
<evidence type="ECO:0000313" key="8">
    <source>
        <dbReference type="EMBL" id="KAL0949984.1"/>
    </source>
</evidence>
<proteinExistence type="inferred from homology"/>
<feature type="domain" description="Peptidase A1" evidence="7">
    <location>
        <begin position="81"/>
        <end position="406"/>
    </location>
</feature>
<dbReference type="Pfam" id="PF00026">
    <property type="entry name" value="Asp"/>
    <property type="match status" value="1"/>
</dbReference>
<keyword evidence="6" id="KW-0732">Signal</keyword>
<dbReference type="PRINTS" id="PR00792">
    <property type="entry name" value="PEPSIN"/>
</dbReference>
<reference evidence="9" key="1">
    <citation type="submission" date="2024-06" db="EMBL/GenBank/DDBJ databases">
        <title>Multi-omics analyses provide insights into the biosynthesis of the anticancer antibiotic pleurotin in Hohenbuehelia grisea.</title>
        <authorList>
            <person name="Weaver J.A."/>
            <person name="Alberti F."/>
        </authorList>
    </citation>
    <scope>NUCLEOTIDE SEQUENCE [LARGE SCALE GENOMIC DNA]</scope>
    <source>
        <strain evidence="9">T-177</strain>
    </source>
</reference>
<keyword evidence="5" id="KW-0812">Transmembrane</keyword>
<dbReference type="InterPro" id="IPR001461">
    <property type="entry name" value="Aspartic_peptidase_A1"/>
</dbReference>
<dbReference type="InterPro" id="IPR033121">
    <property type="entry name" value="PEPTIDASE_A1"/>
</dbReference>